<dbReference type="Proteomes" id="UP000886523">
    <property type="component" value="Unassembled WGS sequence"/>
</dbReference>
<protein>
    <submittedName>
        <fullName evidence="1">Uncharacterized protein</fullName>
    </submittedName>
</protein>
<proteinExistence type="predicted"/>
<comment type="caution">
    <text evidence="1">The sequence shown here is derived from an EMBL/GenBank/DDBJ whole genome shotgun (WGS) entry which is preliminary data.</text>
</comment>
<dbReference type="AlphaFoldDB" id="A0A9P6B425"/>
<keyword evidence="2" id="KW-1185">Reference proteome</keyword>
<accession>A0A9P6B425</accession>
<gene>
    <name evidence="1" type="ORF">BS47DRAFT_729771</name>
</gene>
<evidence type="ECO:0000313" key="2">
    <source>
        <dbReference type="Proteomes" id="UP000886523"/>
    </source>
</evidence>
<name>A0A9P6B425_9AGAM</name>
<sequence length="78" mass="8647">MDTLGSGGGKGYLLAWCLKKSARSHADESFCALICLQIIVVPCKVRRLRKIFAEGHHAMWAGPLLPERRRGPRGTQET</sequence>
<dbReference type="EMBL" id="MU128945">
    <property type="protein sequence ID" value="KAF9515926.1"/>
    <property type="molecule type" value="Genomic_DNA"/>
</dbReference>
<reference evidence="1" key="1">
    <citation type="journal article" date="2020" name="Nat. Commun.">
        <title>Large-scale genome sequencing of mycorrhizal fungi provides insights into the early evolution of symbiotic traits.</title>
        <authorList>
            <person name="Miyauchi S."/>
            <person name="Kiss E."/>
            <person name="Kuo A."/>
            <person name="Drula E."/>
            <person name="Kohler A."/>
            <person name="Sanchez-Garcia M."/>
            <person name="Morin E."/>
            <person name="Andreopoulos B."/>
            <person name="Barry K.W."/>
            <person name="Bonito G."/>
            <person name="Buee M."/>
            <person name="Carver A."/>
            <person name="Chen C."/>
            <person name="Cichocki N."/>
            <person name="Clum A."/>
            <person name="Culley D."/>
            <person name="Crous P.W."/>
            <person name="Fauchery L."/>
            <person name="Girlanda M."/>
            <person name="Hayes R.D."/>
            <person name="Keri Z."/>
            <person name="LaButti K."/>
            <person name="Lipzen A."/>
            <person name="Lombard V."/>
            <person name="Magnuson J."/>
            <person name="Maillard F."/>
            <person name="Murat C."/>
            <person name="Nolan M."/>
            <person name="Ohm R.A."/>
            <person name="Pangilinan J."/>
            <person name="Pereira M.F."/>
            <person name="Perotto S."/>
            <person name="Peter M."/>
            <person name="Pfister S."/>
            <person name="Riley R."/>
            <person name="Sitrit Y."/>
            <person name="Stielow J.B."/>
            <person name="Szollosi G."/>
            <person name="Zifcakova L."/>
            <person name="Stursova M."/>
            <person name="Spatafora J.W."/>
            <person name="Tedersoo L."/>
            <person name="Vaario L.M."/>
            <person name="Yamada A."/>
            <person name="Yan M."/>
            <person name="Wang P."/>
            <person name="Xu J."/>
            <person name="Bruns T."/>
            <person name="Baldrian P."/>
            <person name="Vilgalys R."/>
            <person name="Dunand C."/>
            <person name="Henrissat B."/>
            <person name="Grigoriev I.V."/>
            <person name="Hibbett D."/>
            <person name="Nagy L.G."/>
            <person name="Martin F.M."/>
        </authorList>
    </citation>
    <scope>NUCLEOTIDE SEQUENCE</scope>
    <source>
        <strain evidence="1">UP504</strain>
    </source>
</reference>
<evidence type="ECO:0000313" key="1">
    <source>
        <dbReference type="EMBL" id="KAF9515926.1"/>
    </source>
</evidence>
<organism evidence="1 2">
    <name type="scientific">Hydnum rufescens UP504</name>
    <dbReference type="NCBI Taxonomy" id="1448309"/>
    <lineage>
        <taxon>Eukaryota</taxon>
        <taxon>Fungi</taxon>
        <taxon>Dikarya</taxon>
        <taxon>Basidiomycota</taxon>
        <taxon>Agaricomycotina</taxon>
        <taxon>Agaricomycetes</taxon>
        <taxon>Cantharellales</taxon>
        <taxon>Hydnaceae</taxon>
        <taxon>Hydnum</taxon>
    </lineage>
</organism>